<keyword evidence="3" id="KW-1185">Reference proteome</keyword>
<dbReference type="Pfam" id="PF13350">
    <property type="entry name" value="Y_phosphatase3"/>
    <property type="match status" value="1"/>
</dbReference>
<dbReference type="PANTHER" id="PTHR31126:SF1">
    <property type="entry name" value="TYROSINE SPECIFIC PROTEIN PHOSPHATASES DOMAIN-CONTAINING PROTEIN"/>
    <property type="match status" value="1"/>
</dbReference>
<evidence type="ECO:0008006" key="4">
    <source>
        <dbReference type="Google" id="ProtNLM"/>
    </source>
</evidence>
<organism evidence="2 3">
    <name type="scientific">Candidatus Entotheonella gemina</name>
    <dbReference type="NCBI Taxonomy" id="1429439"/>
    <lineage>
        <taxon>Bacteria</taxon>
        <taxon>Pseudomonadati</taxon>
        <taxon>Nitrospinota/Tectimicrobiota group</taxon>
        <taxon>Candidatus Tectimicrobiota</taxon>
        <taxon>Candidatus Entotheonellia</taxon>
        <taxon>Candidatus Entotheonellales</taxon>
        <taxon>Candidatus Entotheonellaceae</taxon>
        <taxon>Candidatus Entotheonella</taxon>
    </lineage>
</organism>
<dbReference type="GO" id="GO:0004721">
    <property type="term" value="F:phosphoprotein phosphatase activity"/>
    <property type="evidence" value="ECO:0007669"/>
    <property type="project" value="InterPro"/>
</dbReference>
<evidence type="ECO:0000256" key="1">
    <source>
        <dbReference type="ARBA" id="ARBA00009580"/>
    </source>
</evidence>
<evidence type="ECO:0000313" key="3">
    <source>
        <dbReference type="Proteomes" id="UP000019140"/>
    </source>
</evidence>
<comment type="similarity">
    <text evidence="1">Belongs to the protein-tyrosine phosphatase family.</text>
</comment>
<comment type="caution">
    <text evidence="2">The sequence shown here is derived from an EMBL/GenBank/DDBJ whole genome shotgun (WGS) entry which is preliminary data.</text>
</comment>
<gene>
    <name evidence="2" type="ORF">ETSY2_46215</name>
</gene>
<name>W4LEU8_9BACT</name>
<dbReference type="InterPro" id="IPR016130">
    <property type="entry name" value="Tyr_Pase_AS"/>
</dbReference>
<dbReference type="InterPro" id="IPR026893">
    <property type="entry name" value="Tyr/Ser_Pase_IphP-type"/>
</dbReference>
<accession>W4LEU8</accession>
<dbReference type="AlphaFoldDB" id="W4LEU8"/>
<dbReference type="Proteomes" id="UP000019140">
    <property type="component" value="Unassembled WGS sequence"/>
</dbReference>
<dbReference type="PANTHER" id="PTHR31126">
    <property type="entry name" value="TYROSINE-PROTEIN PHOSPHATASE"/>
    <property type="match status" value="1"/>
</dbReference>
<dbReference type="HOGENOM" id="CLU_057546_3_2_7"/>
<dbReference type="InterPro" id="IPR029021">
    <property type="entry name" value="Prot-tyrosine_phosphatase-like"/>
</dbReference>
<reference evidence="2 3" key="1">
    <citation type="journal article" date="2014" name="Nature">
        <title>An environmental bacterial taxon with a large and distinct metabolic repertoire.</title>
        <authorList>
            <person name="Wilson M.C."/>
            <person name="Mori T."/>
            <person name="Ruckert C."/>
            <person name="Uria A.R."/>
            <person name="Helf M.J."/>
            <person name="Takada K."/>
            <person name="Gernert C."/>
            <person name="Steffens U.A."/>
            <person name="Heycke N."/>
            <person name="Schmitt S."/>
            <person name="Rinke C."/>
            <person name="Helfrich E.J."/>
            <person name="Brachmann A.O."/>
            <person name="Gurgui C."/>
            <person name="Wakimoto T."/>
            <person name="Kracht M."/>
            <person name="Crusemann M."/>
            <person name="Hentschel U."/>
            <person name="Abe I."/>
            <person name="Matsunaga S."/>
            <person name="Kalinowski J."/>
            <person name="Takeyama H."/>
            <person name="Piel J."/>
        </authorList>
    </citation>
    <scope>NUCLEOTIDE SEQUENCE [LARGE SCALE GENOMIC DNA]</scope>
    <source>
        <strain evidence="3">TSY2</strain>
    </source>
</reference>
<dbReference type="Gene3D" id="3.90.190.10">
    <property type="entry name" value="Protein tyrosine phosphatase superfamily"/>
    <property type="match status" value="1"/>
</dbReference>
<dbReference type="PROSITE" id="PS00383">
    <property type="entry name" value="TYR_PHOSPHATASE_1"/>
    <property type="match status" value="1"/>
</dbReference>
<dbReference type="SUPFAM" id="SSF52799">
    <property type="entry name" value="(Phosphotyrosine protein) phosphatases II"/>
    <property type="match status" value="1"/>
</dbReference>
<sequence>MIHDYTDRHYPFEGCFNFRDIGGYPTSDGRTIRWGRYFRAGRPDRMTQNDLDKVRTLGITTQIDLRKSEEVLDQGRGSLPSMGASYEHLSVIPEGGTEQLNRLVGDTGISGKRYLGYLEFDSAPWLRIFELFANAQHQPILIHCTAGKDRTGVSTAFLLSVLGVNRAWIEADYLLTNRDVARQVDFVERTSGLPEGVDRGAMLRETGVPETAMRDFLDGLQERWGGPLGYLRHIGIGEGVFEAVRAAFL</sequence>
<dbReference type="EMBL" id="AZHX01002169">
    <property type="protein sequence ID" value="ETW96522.1"/>
    <property type="molecule type" value="Genomic_DNA"/>
</dbReference>
<proteinExistence type="inferred from homology"/>
<evidence type="ECO:0000313" key="2">
    <source>
        <dbReference type="EMBL" id="ETW96522.1"/>
    </source>
</evidence>
<protein>
    <recommendedName>
        <fullName evidence="4">Tyrosine specific protein phosphatases domain-containing protein</fullName>
    </recommendedName>
</protein>